<dbReference type="FunFam" id="3.40.50.2300:FF:000018">
    <property type="entry name" value="DNA-binding transcriptional regulator NtrC"/>
    <property type="match status" value="1"/>
</dbReference>
<keyword evidence="6" id="KW-0902">Two-component regulatory system</keyword>
<evidence type="ECO:0000256" key="5">
    <source>
        <dbReference type="ARBA" id="ARBA00022840"/>
    </source>
</evidence>
<dbReference type="InterPro" id="IPR058031">
    <property type="entry name" value="AAA_lid_NorR"/>
</dbReference>
<dbReference type="CDD" id="cd00009">
    <property type="entry name" value="AAA"/>
    <property type="match status" value="1"/>
</dbReference>
<dbReference type="InterPro" id="IPR011006">
    <property type="entry name" value="CheY-like_superfamily"/>
</dbReference>
<dbReference type="GO" id="GO:0006355">
    <property type="term" value="P:regulation of DNA-templated transcription"/>
    <property type="evidence" value="ECO:0007669"/>
    <property type="project" value="InterPro"/>
</dbReference>
<evidence type="ECO:0000259" key="12">
    <source>
        <dbReference type="PROSITE" id="PS50045"/>
    </source>
</evidence>
<dbReference type="InterPro" id="IPR025944">
    <property type="entry name" value="Sigma_54_int_dom_CS"/>
</dbReference>
<dbReference type="GO" id="GO:0043565">
    <property type="term" value="F:sequence-specific DNA binding"/>
    <property type="evidence" value="ECO:0007669"/>
    <property type="project" value="InterPro"/>
</dbReference>
<keyword evidence="10" id="KW-0804">Transcription</keyword>
<dbReference type="GO" id="GO:0005524">
    <property type="term" value="F:ATP binding"/>
    <property type="evidence" value="ECO:0007669"/>
    <property type="project" value="UniProtKB-KW"/>
</dbReference>
<dbReference type="InterPro" id="IPR002078">
    <property type="entry name" value="Sigma_54_int"/>
</dbReference>
<dbReference type="InterPro" id="IPR027417">
    <property type="entry name" value="P-loop_NTPase"/>
</dbReference>
<dbReference type="FunFam" id="1.10.8.60:FF:000014">
    <property type="entry name" value="DNA-binding transcriptional regulator NtrC"/>
    <property type="match status" value="1"/>
</dbReference>
<evidence type="ECO:0000256" key="6">
    <source>
        <dbReference type="ARBA" id="ARBA00023012"/>
    </source>
</evidence>
<dbReference type="PANTHER" id="PTHR32071">
    <property type="entry name" value="TRANSCRIPTIONAL REGULATORY PROTEIN"/>
    <property type="match status" value="1"/>
</dbReference>
<dbReference type="Gene3D" id="3.40.50.300">
    <property type="entry name" value="P-loop containing nucleotide triphosphate hydrolases"/>
    <property type="match status" value="1"/>
</dbReference>
<dbReference type="SMART" id="SM00448">
    <property type="entry name" value="REC"/>
    <property type="match status" value="1"/>
</dbReference>
<comment type="caution">
    <text evidence="14">The sequence shown here is derived from an EMBL/GenBank/DDBJ whole genome shotgun (WGS) entry which is preliminary data.</text>
</comment>
<dbReference type="InterPro" id="IPR025662">
    <property type="entry name" value="Sigma_54_int_dom_ATP-bd_1"/>
</dbReference>
<evidence type="ECO:0000256" key="2">
    <source>
        <dbReference type="ARBA" id="ARBA00022490"/>
    </source>
</evidence>
<comment type="subcellular location">
    <subcellularLocation>
        <location evidence="1">Cytoplasm</location>
    </subcellularLocation>
</comment>
<dbReference type="PROSITE" id="PS00676">
    <property type="entry name" value="SIGMA54_INTERACT_2"/>
    <property type="match status" value="1"/>
</dbReference>
<dbReference type="InterPro" id="IPR025943">
    <property type="entry name" value="Sigma_54_int_dom_ATP-bd_2"/>
</dbReference>
<dbReference type="Pfam" id="PF02954">
    <property type="entry name" value="HTH_8"/>
    <property type="match status" value="1"/>
</dbReference>
<name>A0A7C0Y6D4_DESA2</name>
<dbReference type="PRINTS" id="PR01590">
    <property type="entry name" value="HTHFIS"/>
</dbReference>
<reference evidence="14" key="1">
    <citation type="journal article" date="2020" name="mSystems">
        <title>Genome- and Community-Level Interaction Insights into Carbon Utilization and Element Cycling Functions of Hydrothermarchaeota in Hydrothermal Sediment.</title>
        <authorList>
            <person name="Zhou Z."/>
            <person name="Liu Y."/>
            <person name="Xu W."/>
            <person name="Pan J."/>
            <person name="Luo Z.H."/>
            <person name="Li M."/>
        </authorList>
    </citation>
    <scope>NUCLEOTIDE SEQUENCE [LARGE SCALE GENOMIC DNA]</scope>
    <source>
        <strain evidence="14">HyVt-233</strain>
    </source>
</reference>
<keyword evidence="2" id="KW-0963">Cytoplasm</keyword>
<dbReference type="Gene3D" id="1.10.10.60">
    <property type="entry name" value="Homeodomain-like"/>
    <property type="match status" value="1"/>
</dbReference>
<dbReference type="FunFam" id="3.40.50.300:FF:000006">
    <property type="entry name" value="DNA-binding transcriptional regulator NtrC"/>
    <property type="match status" value="1"/>
</dbReference>
<dbReference type="SUPFAM" id="SSF52172">
    <property type="entry name" value="CheY-like"/>
    <property type="match status" value="1"/>
</dbReference>
<evidence type="ECO:0000259" key="13">
    <source>
        <dbReference type="PROSITE" id="PS50110"/>
    </source>
</evidence>
<proteinExistence type="predicted"/>
<dbReference type="Gene3D" id="1.10.8.60">
    <property type="match status" value="1"/>
</dbReference>
<keyword evidence="5" id="KW-0067">ATP-binding</keyword>
<evidence type="ECO:0000256" key="1">
    <source>
        <dbReference type="ARBA" id="ARBA00004496"/>
    </source>
</evidence>
<dbReference type="Pfam" id="PF25601">
    <property type="entry name" value="AAA_lid_14"/>
    <property type="match status" value="1"/>
</dbReference>
<keyword evidence="8" id="KW-0238">DNA-binding</keyword>
<dbReference type="PROSITE" id="PS00688">
    <property type="entry name" value="SIGMA54_INTERACT_3"/>
    <property type="match status" value="1"/>
</dbReference>
<dbReference type="InterPro" id="IPR002197">
    <property type="entry name" value="HTH_Fis"/>
</dbReference>
<evidence type="ECO:0000256" key="10">
    <source>
        <dbReference type="ARBA" id="ARBA00023163"/>
    </source>
</evidence>
<dbReference type="Proteomes" id="UP000886289">
    <property type="component" value="Unassembled WGS sequence"/>
</dbReference>
<dbReference type="EMBL" id="DRBS01000427">
    <property type="protein sequence ID" value="HDD45458.1"/>
    <property type="molecule type" value="Genomic_DNA"/>
</dbReference>
<evidence type="ECO:0000313" key="14">
    <source>
        <dbReference type="EMBL" id="HDD45458.1"/>
    </source>
</evidence>
<feature type="modified residue" description="4-aspartylphosphate" evidence="11">
    <location>
        <position position="52"/>
    </location>
</feature>
<protein>
    <submittedName>
        <fullName evidence="14">Sigma-54-dependent Fis family transcriptional regulator</fullName>
    </submittedName>
</protein>
<dbReference type="InterPro" id="IPR001789">
    <property type="entry name" value="Sig_transdc_resp-reg_receiver"/>
</dbReference>
<gene>
    <name evidence="14" type="ORF">ENG63_11490</name>
</gene>
<dbReference type="Gene3D" id="3.40.50.2300">
    <property type="match status" value="1"/>
</dbReference>
<dbReference type="PROSITE" id="PS50045">
    <property type="entry name" value="SIGMA54_INTERACT_4"/>
    <property type="match status" value="1"/>
</dbReference>
<dbReference type="SMART" id="SM00382">
    <property type="entry name" value="AAA"/>
    <property type="match status" value="1"/>
</dbReference>
<dbReference type="PROSITE" id="PS00675">
    <property type="entry name" value="SIGMA54_INTERACT_1"/>
    <property type="match status" value="1"/>
</dbReference>
<dbReference type="SUPFAM" id="SSF52540">
    <property type="entry name" value="P-loop containing nucleoside triphosphate hydrolases"/>
    <property type="match status" value="1"/>
</dbReference>
<dbReference type="GO" id="GO:0005737">
    <property type="term" value="C:cytoplasm"/>
    <property type="evidence" value="ECO:0007669"/>
    <property type="project" value="UniProtKB-SubCell"/>
</dbReference>
<dbReference type="InterPro" id="IPR003593">
    <property type="entry name" value="AAA+_ATPase"/>
</dbReference>
<keyword evidence="3 11" id="KW-0597">Phosphoprotein</keyword>
<feature type="domain" description="Response regulatory" evidence="13">
    <location>
        <begin position="3"/>
        <end position="117"/>
    </location>
</feature>
<accession>A0A7C0Y6D4</accession>
<evidence type="ECO:0000256" key="8">
    <source>
        <dbReference type="ARBA" id="ARBA00023125"/>
    </source>
</evidence>
<dbReference type="Pfam" id="PF00158">
    <property type="entry name" value="Sigma54_activat"/>
    <property type="match status" value="1"/>
</dbReference>
<evidence type="ECO:0000256" key="7">
    <source>
        <dbReference type="ARBA" id="ARBA00023015"/>
    </source>
</evidence>
<sequence length="455" mass="51710">METILIVDDEKNYLVVLKAVLEEEGYEVLTAQDAFSALEIMQHTDLDVVVTDMKMPQMDGITLLEKIKEINEDLPVIMMTAYGTVETAVEAMKKGAFDYILKPFSNEELKLTIRKAINVYQLLKENRRLNQALYHQYHFDNIIGKSKTMQAVFDIIKKVAATKTTVLITGESGTGKELVARAIHYNSPRKNAPFISVNCAALPETLLESELFGHEKGAFTGATAMRKGRFELADKGTLFLDEVSEMSPALQVKLLRVLQEKEFERVGGTRTLKVDVRIIAASNKDLREEVDSGNFREDLYYRLNVVHIHLPPLRKRPEDIPLLVAHFLKKYTKEMGKSELKISPEALSLIYNYSWPGNVRELENAIERAVVLCSGKEIKPEHLPEELREEKRTPSSLLENLPKNLTLPQLLEEIEIRLIRQALAESNFIQAKAARLLGITKSLLQYKIKKYNLLS</sequence>
<dbReference type="AlphaFoldDB" id="A0A7C0Y6D4"/>
<evidence type="ECO:0000256" key="3">
    <source>
        <dbReference type="ARBA" id="ARBA00022553"/>
    </source>
</evidence>
<keyword evidence="7" id="KW-0805">Transcription regulation</keyword>
<evidence type="ECO:0000256" key="11">
    <source>
        <dbReference type="PROSITE-ProRule" id="PRU00169"/>
    </source>
</evidence>
<evidence type="ECO:0000256" key="9">
    <source>
        <dbReference type="ARBA" id="ARBA00023159"/>
    </source>
</evidence>
<dbReference type="GO" id="GO:0000160">
    <property type="term" value="P:phosphorelay signal transduction system"/>
    <property type="evidence" value="ECO:0007669"/>
    <property type="project" value="UniProtKB-KW"/>
</dbReference>
<dbReference type="InterPro" id="IPR009057">
    <property type="entry name" value="Homeodomain-like_sf"/>
</dbReference>
<feature type="domain" description="Sigma-54 factor interaction" evidence="12">
    <location>
        <begin position="142"/>
        <end position="371"/>
    </location>
</feature>
<dbReference type="Pfam" id="PF00072">
    <property type="entry name" value="Response_reg"/>
    <property type="match status" value="1"/>
</dbReference>
<dbReference type="SUPFAM" id="SSF46689">
    <property type="entry name" value="Homeodomain-like"/>
    <property type="match status" value="1"/>
</dbReference>
<dbReference type="PROSITE" id="PS50110">
    <property type="entry name" value="RESPONSE_REGULATORY"/>
    <property type="match status" value="1"/>
</dbReference>
<keyword evidence="9" id="KW-0010">Activator</keyword>
<evidence type="ECO:0000256" key="4">
    <source>
        <dbReference type="ARBA" id="ARBA00022741"/>
    </source>
</evidence>
<organism evidence="14">
    <name type="scientific">Desulfofervidus auxilii</name>
    <dbReference type="NCBI Taxonomy" id="1621989"/>
    <lineage>
        <taxon>Bacteria</taxon>
        <taxon>Pseudomonadati</taxon>
        <taxon>Thermodesulfobacteriota</taxon>
        <taxon>Candidatus Desulfofervidia</taxon>
        <taxon>Candidatus Desulfofervidales</taxon>
        <taxon>Candidatus Desulfofervidaceae</taxon>
        <taxon>Candidatus Desulfofervidus</taxon>
    </lineage>
</organism>
<keyword evidence="4" id="KW-0547">Nucleotide-binding</keyword>